<accession>A0A433A3B5</accession>
<evidence type="ECO:0000313" key="2">
    <source>
        <dbReference type="Proteomes" id="UP000268093"/>
    </source>
</evidence>
<organism evidence="1 2">
    <name type="scientific">Jimgerdemannia flammicorona</name>
    <dbReference type="NCBI Taxonomy" id="994334"/>
    <lineage>
        <taxon>Eukaryota</taxon>
        <taxon>Fungi</taxon>
        <taxon>Fungi incertae sedis</taxon>
        <taxon>Mucoromycota</taxon>
        <taxon>Mucoromycotina</taxon>
        <taxon>Endogonomycetes</taxon>
        <taxon>Endogonales</taxon>
        <taxon>Endogonaceae</taxon>
        <taxon>Jimgerdemannia</taxon>
    </lineage>
</organism>
<proteinExistence type="predicted"/>
<dbReference type="Proteomes" id="UP000268093">
    <property type="component" value="Unassembled WGS sequence"/>
</dbReference>
<dbReference type="AlphaFoldDB" id="A0A433A3B5"/>
<gene>
    <name evidence="1" type="ORF">BC936DRAFT_140846</name>
</gene>
<name>A0A433A3B5_9FUNG</name>
<reference evidence="1 2" key="1">
    <citation type="journal article" date="2018" name="New Phytol.">
        <title>Phylogenomics of Endogonaceae and evolution of mycorrhizas within Mucoromycota.</title>
        <authorList>
            <person name="Chang Y."/>
            <person name="Desiro A."/>
            <person name="Na H."/>
            <person name="Sandor L."/>
            <person name="Lipzen A."/>
            <person name="Clum A."/>
            <person name="Barry K."/>
            <person name="Grigoriev I.V."/>
            <person name="Martin F.M."/>
            <person name="Stajich J.E."/>
            <person name="Smith M.E."/>
            <person name="Bonito G."/>
            <person name="Spatafora J.W."/>
        </authorList>
    </citation>
    <scope>NUCLEOTIDE SEQUENCE [LARGE SCALE GENOMIC DNA]</scope>
    <source>
        <strain evidence="1 2">GMNB39</strain>
    </source>
</reference>
<dbReference type="EMBL" id="RBNI01018039">
    <property type="protein sequence ID" value="RUO97182.1"/>
    <property type="molecule type" value="Genomic_DNA"/>
</dbReference>
<evidence type="ECO:0000313" key="1">
    <source>
        <dbReference type="EMBL" id="RUO97182.1"/>
    </source>
</evidence>
<keyword evidence="2" id="KW-1185">Reference proteome</keyword>
<sequence length="92" mass="10088">MHVSTPSHLFDHTAHISNTSFSLQYLSSMALPSRLLTRSSELCLPPALPTPSSAYSGTSVTWVWVCKSAIRGRISSFPSTIVAMSPFHHSRE</sequence>
<protein>
    <submittedName>
        <fullName evidence="1">Uncharacterized protein</fullName>
    </submittedName>
</protein>
<comment type="caution">
    <text evidence="1">The sequence shown here is derived from an EMBL/GenBank/DDBJ whole genome shotgun (WGS) entry which is preliminary data.</text>
</comment>